<dbReference type="EMBL" id="SNWM01000007">
    <property type="protein sequence ID" value="TDO19332.1"/>
    <property type="molecule type" value="Genomic_DNA"/>
</dbReference>
<dbReference type="GO" id="GO:0006974">
    <property type="term" value="P:DNA damage response"/>
    <property type="evidence" value="ECO:0007669"/>
    <property type="project" value="TreeGrafter"/>
</dbReference>
<dbReference type="PANTHER" id="PTHR34387">
    <property type="entry name" value="SLR1258 PROTEIN"/>
    <property type="match status" value="1"/>
</dbReference>
<proteinExistence type="predicted"/>
<organism evidence="1 2">
    <name type="scientific">Pedobacter duraquae</name>
    <dbReference type="NCBI Taxonomy" id="425511"/>
    <lineage>
        <taxon>Bacteria</taxon>
        <taxon>Pseudomonadati</taxon>
        <taxon>Bacteroidota</taxon>
        <taxon>Sphingobacteriia</taxon>
        <taxon>Sphingobacteriales</taxon>
        <taxon>Sphingobacteriaceae</taxon>
        <taxon>Pedobacter</taxon>
    </lineage>
</organism>
<dbReference type="Gene3D" id="3.30.70.2970">
    <property type="entry name" value="Protein of unknown function (DUF541), domain 2"/>
    <property type="match status" value="1"/>
</dbReference>
<evidence type="ECO:0008006" key="3">
    <source>
        <dbReference type="Google" id="ProtNLM"/>
    </source>
</evidence>
<dbReference type="OrthoDB" id="9785289at2"/>
<sequence>MKSAVNAIIIGLCFVIACAVIASAYKYRSKAQETIVVTGLAEKDFGSDLAVWTGSYQRNAIDLKGAYASLKADEQKIRTYLKAKGVNDPEMEFSAVTITKNFSQNSDANGRVTGQVFSGYTLQQSVTVRSKRVNETDQISRQATELIEEGVEFSSTPPDFYNSNLKAVKMELLAQASADAKARAQTIAENAGSALGNLKKASMGVFQITGKDSNENFSYGGAFNTSSKSKTGSITIRMEFEAN</sequence>
<dbReference type="Gene3D" id="3.30.110.170">
    <property type="entry name" value="Protein of unknown function (DUF541), domain 1"/>
    <property type="match status" value="1"/>
</dbReference>
<keyword evidence="2" id="KW-1185">Reference proteome</keyword>
<dbReference type="PANTHER" id="PTHR34387:SF2">
    <property type="entry name" value="SLR1258 PROTEIN"/>
    <property type="match status" value="1"/>
</dbReference>
<name>A0A4R6IBL6_9SPHI</name>
<comment type="caution">
    <text evidence="1">The sequence shown here is derived from an EMBL/GenBank/DDBJ whole genome shotgun (WGS) entry which is preliminary data.</text>
</comment>
<evidence type="ECO:0000313" key="2">
    <source>
        <dbReference type="Proteomes" id="UP000295499"/>
    </source>
</evidence>
<dbReference type="AlphaFoldDB" id="A0A4R6IBL6"/>
<reference evidence="1 2" key="1">
    <citation type="submission" date="2019-03" db="EMBL/GenBank/DDBJ databases">
        <title>Genomic Encyclopedia of Archaeal and Bacterial Type Strains, Phase II (KMG-II): from individual species to whole genera.</title>
        <authorList>
            <person name="Goeker M."/>
        </authorList>
    </citation>
    <scope>NUCLEOTIDE SEQUENCE [LARGE SCALE GENOMIC DNA]</scope>
    <source>
        <strain evidence="1 2">DSM 19034</strain>
    </source>
</reference>
<dbReference type="RefSeq" id="WP_133559163.1">
    <property type="nucleotide sequence ID" value="NZ_SNWM01000007.1"/>
</dbReference>
<dbReference type="InterPro" id="IPR052022">
    <property type="entry name" value="26kDa_periplasmic_antigen"/>
</dbReference>
<dbReference type="PIRSF" id="PIRSF029033">
    <property type="entry name" value="UCP029033"/>
    <property type="match status" value="1"/>
</dbReference>
<dbReference type="Pfam" id="PF04402">
    <property type="entry name" value="SIMPL"/>
    <property type="match status" value="1"/>
</dbReference>
<protein>
    <recommendedName>
        <fullName evidence="3">SIMPL domain-containing protein</fullName>
    </recommendedName>
</protein>
<dbReference type="Proteomes" id="UP000295499">
    <property type="component" value="Unassembled WGS sequence"/>
</dbReference>
<evidence type="ECO:0000313" key="1">
    <source>
        <dbReference type="EMBL" id="TDO19332.1"/>
    </source>
</evidence>
<accession>A0A4R6IBL6</accession>
<dbReference type="InterPro" id="IPR007497">
    <property type="entry name" value="SIMPL/DUF541"/>
</dbReference>
<dbReference type="PROSITE" id="PS51257">
    <property type="entry name" value="PROKAR_LIPOPROTEIN"/>
    <property type="match status" value="1"/>
</dbReference>
<dbReference type="InterPro" id="IPR016907">
    <property type="entry name" value="UCP029033"/>
</dbReference>
<gene>
    <name evidence="1" type="ORF">CLV32_4572</name>
</gene>